<dbReference type="Proteomes" id="UP000193083">
    <property type="component" value="Unassembled WGS sequence"/>
</dbReference>
<accession>A0A1X7NZK6</accession>
<reference evidence="1 2" key="1">
    <citation type="submission" date="2017-04" db="EMBL/GenBank/DDBJ databases">
        <authorList>
            <person name="Afonso C.L."/>
            <person name="Miller P.J."/>
            <person name="Scott M.A."/>
            <person name="Spackman E."/>
            <person name="Goraichik I."/>
            <person name="Dimitrov K.M."/>
            <person name="Suarez D.L."/>
            <person name="Swayne D.E."/>
        </authorList>
    </citation>
    <scope>NUCLEOTIDE SEQUENCE [LARGE SCALE GENOMIC DNA]</scope>
    <source>
        <strain evidence="1 2">B5P</strain>
    </source>
</reference>
<dbReference type="AlphaFoldDB" id="A0A1X7NZK6"/>
<sequence length="83" mass="9033">MDALSNSAAAVDALLEQARLHAARGEEFERLARQSYLAARDAIIEAKKIALPSRLSNRTVAERIGRSPNWVDKLMADGWGANG</sequence>
<evidence type="ECO:0000313" key="2">
    <source>
        <dbReference type="Proteomes" id="UP000193083"/>
    </source>
</evidence>
<name>A0A1X7NZK6_9HYPH</name>
<proteinExistence type="predicted"/>
<organism evidence="1 2">
    <name type="scientific">Mesorhizobium australicum</name>
    <dbReference type="NCBI Taxonomy" id="536018"/>
    <lineage>
        <taxon>Bacteria</taxon>
        <taxon>Pseudomonadati</taxon>
        <taxon>Pseudomonadota</taxon>
        <taxon>Alphaproteobacteria</taxon>
        <taxon>Hyphomicrobiales</taxon>
        <taxon>Phyllobacteriaceae</taxon>
        <taxon>Mesorhizobium</taxon>
    </lineage>
</organism>
<evidence type="ECO:0000313" key="1">
    <source>
        <dbReference type="EMBL" id="SMH43419.1"/>
    </source>
</evidence>
<dbReference type="EMBL" id="FXBL01000004">
    <property type="protein sequence ID" value="SMH43419.1"/>
    <property type="molecule type" value="Genomic_DNA"/>
</dbReference>
<dbReference type="RefSeq" id="WP_085464796.1">
    <property type="nucleotide sequence ID" value="NZ_FXBL01000004.1"/>
</dbReference>
<gene>
    <name evidence="1" type="ORF">SAMN02982922_2904</name>
</gene>
<keyword evidence="2" id="KW-1185">Reference proteome</keyword>
<protein>
    <submittedName>
        <fullName evidence="1">Uncharacterized protein</fullName>
    </submittedName>
</protein>